<dbReference type="STRING" id="75743.A0A401PDS8"/>
<dbReference type="OrthoDB" id="10257471at2759"/>
<evidence type="ECO:0000259" key="2">
    <source>
        <dbReference type="PROSITE" id="PS50181"/>
    </source>
</evidence>
<dbReference type="CDD" id="cd22139">
    <property type="entry name" value="F-box_unchar"/>
    <property type="match status" value="1"/>
</dbReference>
<reference evidence="3 4" key="1">
    <citation type="journal article" date="2018" name="Nat. Ecol. Evol.">
        <title>Shark genomes provide insights into elasmobranch evolution and the origin of vertebrates.</title>
        <authorList>
            <person name="Hara Y"/>
            <person name="Yamaguchi K"/>
            <person name="Onimaru K"/>
            <person name="Kadota M"/>
            <person name="Koyanagi M"/>
            <person name="Keeley SD"/>
            <person name="Tatsumi K"/>
            <person name="Tanaka K"/>
            <person name="Motone F"/>
            <person name="Kageyama Y"/>
            <person name="Nozu R"/>
            <person name="Adachi N"/>
            <person name="Nishimura O"/>
            <person name="Nakagawa R"/>
            <person name="Tanegashima C"/>
            <person name="Kiyatake I"/>
            <person name="Matsumoto R"/>
            <person name="Murakumo K"/>
            <person name="Nishida K"/>
            <person name="Terakita A"/>
            <person name="Kuratani S"/>
            <person name="Sato K"/>
            <person name="Hyodo S Kuraku.S."/>
        </authorList>
    </citation>
    <scope>NUCLEOTIDE SEQUENCE [LARGE SCALE GENOMIC DNA]</scope>
</reference>
<organism evidence="3 4">
    <name type="scientific">Scyliorhinus torazame</name>
    <name type="common">Cloudy catshark</name>
    <name type="synonym">Catulus torazame</name>
    <dbReference type="NCBI Taxonomy" id="75743"/>
    <lineage>
        <taxon>Eukaryota</taxon>
        <taxon>Metazoa</taxon>
        <taxon>Chordata</taxon>
        <taxon>Craniata</taxon>
        <taxon>Vertebrata</taxon>
        <taxon>Chondrichthyes</taxon>
        <taxon>Elasmobranchii</taxon>
        <taxon>Galeomorphii</taxon>
        <taxon>Galeoidea</taxon>
        <taxon>Carcharhiniformes</taxon>
        <taxon>Scyliorhinidae</taxon>
        <taxon>Scyliorhinus</taxon>
    </lineage>
</organism>
<feature type="compositionally biased region" description="Polar residues" evidence="1">
    <location>
        <begin position="943"/>
        <end position="954"/>
    </location>
</feature>
<dbReference type="PROSITE" id="PS50181">
    <property type="entry name" value="FBOX"/>
    <property type="match status" value="1"/>
</dbReference>
<comment type="caution">
    <text evidence="3">The sequence shown here is derived from an EMBL/GenBank/DDBJ whole genome shotgun (WGS) entry which is preliminary data.</text>
</comment>
<name>A0A401PDS8_SCYTO</name>
<dbReference type="SUPFAM" id="SSF81383">
    <property type="entry name" value="F-box domain"/>
    <property type="match status" value="1"/>
</dbReference>
<sequence length="1229" mass="138138">MPLPPSTEAPPSFSSEQSKMSSAAKTSKHLNAETILKTDTPRTRELKTTRAKRLAYFVGPNYNCTNAPTTVSSLETNDKRGSCDHKMSHPLKENLVNSEQKDSLMEKAFDYNESGKHTRIQDVLKTYRTDMEPLLTISKSDKETAGLPKPDYNLLQNPTVSEIQKLRHILNWAQEILKNSEENMKTGVCQKACALNEKELIVSHVNPDTEKPVTSNCSWDTDRIIYTGSSNDRWDDYHYSADTCRSSDSCNSVDLLRRSGTLDQMASSATSPSQKHEQYKLTDSDYLCKDYFFPNPVWKSSFTEQGNAYRDNVLNNNWKTKGVGKSKMHVAQLEFPAEANYHSALGDMRGPNRDKFFWIPLEGSSDEEDFAGNGETREAFVEPTISARTVILRKSPEKHCYTSDQFASPINFHNITQHCMPPLCDKEKYNYVREPLEAKEYLAAGYHKNSVEDSEAADKPDVFHNLENAGFSSKSQMDLSFIPSCGTIVSPTKTTSVNEIKERIKLVSSFRERPNSEPFPDGPRNVNLTNINETLPSHLSVSPQCCNGKTLDKTGTENLLALENDPLKKEANQNKENETCQQIIDCQAHSMLKLSSSPLLSFSDSSYSTKCNPQIIKEQLNERERGQITDENFESLFSAGNLVKFCPKCTSGNSSTGNWCMECGCVLIGITPQLVTVSSNVDKIPFLNPSGRPQQKKAVMLPINLMAASKEDSDWVESDIVYPLTHPKVNTGVSSETCDLQLSTYEKYLLYMEHLQKIRSQQQKKEIQPADVLLLNDNASQTEVVDESKNYCGKQEVEENDIASFKASTCFSDYTNRKQIDGMQDSEDSTMCKPDIGTISSEEICIMPEVSVLQCVPQEKDFPQNNDDEIAQDIMQRVFWKQMFRNPKENQSLTFTECDNKKITFKDADIRPRRRKRVQSSLNQHQRCWEKSSIAWSSYTYGTIKPRSTNTNRPRSADDCRKSRKQTLVHDGPSALLETKNKGSRRQLTKRPVSADVLSGKRAPQETPTSKALLQNAAVASVATIKPCEISECLNNNAFQPYDKLICKGVGDHLWLYLPDEIWIRIFTLLSHQDLCQAAQVCHCFRRLANDETLWKTIQIENGNCLNDDCLASIGHHQPQSLRLYRCNDRTKCITDSGLKKLFSHCKDSLKELSVTSCSGPKLSGDTILFCASAVCHKLTSVDVSWTAATSKGIIALAQASSGLCRLLANGCQLTDESITILIKKHKTR</sequence>
<feature type="region of interest" description="Disordered" evidence="1">
    <location>
        <begin position="1"/>
        <end position="31"/>
    </location>
</feature>
<dbReference type="Proteomes" id="UP000288216">
    <property type="component" value="Unassembled WGS sequence"/>
</dbReference>
<dbReference type="SUPFAM" id="SSF52047">
    <property type="entry name" value="RNI-like"/>
    <property type="match status" value="1"/>
</dbReference>
<dbReference type="OMA" id="PRSTNTN"/>
<feature type="region of interest" description="Disordered" evidence="1">
    <location>
        <begin position="943"/>
        <end position="965"/>
    </location>
</feature>
<evidence type="ECO:0000313" key="4">
    <source>
        <dbReference type="Proteomes" id="UP000288216"/>
    </source>
</evidence>
<dbReference type="EMBL" id="BFAA01001906">
    <property type="protein sequence ID" value="GCB71277.1"/>
    <property type="molecule type" value="Genomic_DNA"/>
</dbReference>
<feature type="region of interest" description="Disordered" evidence="1">
    <location>
        <begin position="981"/>
        <end position="1009"/>
    </location>
</feature>
<evidence type="ECO:0000256" key="1">
    <source>
        <dbReference type="SAM" id="MobiDB-lite"/>
    </source>
</evidence>
<feature type="compositionally biased region" description="Polar residues" evidence="1">
    <location>
        <begin position="12"/>
        <end position="25"/>
    </location>
</feature>
<evidence type="ECO:0000313" key="3">
    <source>
        <dbReference type="EMBL" id="GCB71277.1"/>
    </source>
</evidence>
<protein>
    <recommendedName>
        <fullName evidence="2">F-box domain-containing protein</fullName>
    </recommendedName>
</protein>
<dbReference type="InterPro" id="IPR036047">
    <property type="entry name" value="F-box-like_dom_sf"/>
</dbReference>
<gene>
    <name evidence="3" type="ORF">scyTo_0005897</name>
</gene>
<dbReference type="AlphaFoldDB" id="A0A401PDS8"/>
<dbReference type="Gene3D" id="3.80.10.10">
    <property type="entry name" value="Ribonuclease Inhibitor"/>
    <property type="match status" value="1"/>
</dbReference>
<dbReference type="Pfam" id="PF12937">
    <property type="entry name" value="F-box-like"/>
    <property type="match status" value="1"/>
</dbReference>
<dbReference type="InterPro" id="IPR001810">
    <property type="entry name" value="F-box_dom"/>
</dbReference>
<dbReference type="InterPro" id="IPR032675">
    <property type="entry name" value="LRR_dom_sf"/>
</dbReference>
<accession>A0A401PDS8</accession>
<keyword evidence="4" id="KW-1185">Reference proteome</keyword>
<feature type="domain" description="F-box" evidence="2">
    <location>
        <begin position="1052"/>
        <end position="1098"/>
    </location>
</feature>
<proteinExistence type="predicted"/>
<dbReference type="SMART" id="SM00256">
    <property type="entry name" value="FBOX"/>
    <property type="match status" value="1"/>
</dbReference>